<evidence type="ECO:0000313" key="2">
    <source>
        <dbReference type="Proteomes" id="UP000580910"/>
    </source>
</evidence>
<comment type="caution">
    <text evidence="1">The sequence shown here is derived from an EMBL/GenBank/DDBJ whole genome shotgun (WGS) entry which is preliminary data.</text>
</comment>
<proteinExistence type="predicted"/>
<sequence length="511" mass="54187">MCDHHCSSPGHGPHLDRRALLTTGAGVVTTAALLDFEPASAGTTKTKVFRGEFTDANTPDWHYLPFSVPAGVNAIEVSYTFSPTDTGVGFSYNVVDIGIFDPSGHDLGDGAGFRGWSGGARRKFWISRSGATPGYVPGPISVGVWNILLGPYTIIPPGTPYEVRVTLHFGPQGPAFVPHPPPRRVKGTGPGWYRGDLHLHTIHSDGKRTLPEMITAARKAGLDFINSSEHNTISAHLAWGKYVPDDFLVMTGEEVTTRNGHWLAVGLPAGSWIDWRYRAADGEFPTYAARVRELGGLAIVAHPFNPVPSIKWDFGLDFADLDAIEVWNGPWTGDDQTCVEHWHDLLVSGRYLPVVGNSDSHTPEQTVGLSQTVVRASSLSSGAIITALRGGHAWIAESSKVHLTFTASLGDRVAECGDAVGATATDVVDVRLVVKGAPGALAQVRGPEGVLAGGVADSAGRAVVTVQVPGATPFVRAEVRRPDDVVVSPVDDFPGAPMVALTNPVFVAATS</sequence>
<dbReference type="PROSITE" id="PS51318">
    <property type="entry name" value="TAT"/>
    <property type="match status" value="1"/>
</dbReference>
<dbReference type="InterPro" id="IPR016195">
    <property type="entry name" value="Pol/histidinol_Pase-like"/>
</dbReference>
<dbReference type="InterPro" id="IPR052018">
    <property type="entry name" value="PHP_domain"/>
</dbReference>
<dbReference type="CDD" id="cd07432">
    <property type="entry name" value="PHP_HisPPase"/>
    <property type="match status" value="1"/>
</dbReference>
<dbReference type="InterPro" id="IPR006311">
    <property type="entry name" value="TAT_signal"/>
</dbReference>
<dbReference type="AlphaFoldDB" id="A0A7W3J1Z0"/>
<organism evidence="1 2">
    <name type="scientific">Nocardioides ginsengisegetis</name>
    <dbReference type="NCBI Taxonomy" id="661491"/>
    <lineage>
        <taxon>Bacteria</taxon>
        <taxon>Bacillati</taxon>
        <taxon>Actinomycetota</taxon>
        <taxon>Actinomycetes</taxon>
        <taxon>Propionibacteriales</taxon>
        <taxon>Nocardioidaceae</taxon>
        <taxon>Nocardioides</taxon>
    </lineage>
</organism>
<dbReference type="EMBL" id="JACGXA010000001">
    <property type="protein sequence ID" value="MBA8804812.1"/>
    <property type="molecule type" value="Genomic_DNA"/>
</dbReference>
<reference evidence="1 2" key="1">
    <citation type="submission" date="2020-07" db="EMBL/GenBank/DDBJ databases">
        <title>Sequencing the genomes of 1000 actinobacteria strains.</title>
        <authorList>
            <person name="Klenk H.-P."/>
        </authorList>
    </citation>
    <scope>NUCLEOTIDE SEQUENCE [LARGE SCALE GENOMIC DNA]</scope>
    <source>
        <strain evidence="1 2">DSM 21349</strain>
    </source>
</reference>
<gene>
    <name evidence="1" type="ORF">FB382_003103</name>
</gene>
<dbReference type="Proteomes" id="UP000580910">
    <property type="component" value="Unassembled WGS sequence"/>
</dbReference>
<dbReference type="SUPFAM" id="SSF89550">
    <property type="entry name" value="PHP domain-like"/>
    <property type="match status" value="1"/>
</dbReference>
<dbReference type="GO" id="GO:0035312">
    <property type="term" value="F:5'-3' DNA exonuclease activity"/>
    <property type="evidence" value="ECO:0007669"/>
    <property type="project" value="TreeGrafter"/>
</dbReference>
<evidence type="ECO:0000313" key="1">
    <source>
        <dbReference type="EMBL" id="MBA8804812.1"/>
    </source>
</evidence>
<keyword evidence="2" id="KW-1185">Reference proteome</keyword>
<dbReference type="PANTHER" id="PTHR42924:SF3">
    <property type="entry name" value="POLYMERASE_HISTIDINOL PHOSPHATASE N-TERMINAL DOMAIN-CONTAINING PROTEIN"/>
    <property type="match status" value="1"/>
</dbReference>
<dbReference type="PANTHER" id="PTHR42924">
    <property type="entry name" value="EXONUCLEASE"/>
    <property type="match status" value="1"/>
</dbReference>
<dbReference type="RefSeq" id="WP_182540625.1">
    <property type="nucleotide sequence ID" value="NZ_JACGXA010000001.1"/>
</dbReference>
<accession>A0A7W3J1Z0</accession>
<name>A0A7W3J1Z0_9ACTN</name>
<dbReference type="Gene3D" id="3.20.20.140">
    <property type="entry name" value="Metal-dependent hydrolases"/>
    <property type="match status" value="1"/>
</dbReference>
<dbReference type="GO" id="GO:0004534">
    <property type="term" value="F:5'-3' RNA exonuclease activity"/>
    <property type="evidence" value="ECO:0007669"/>
    <property type="project" value="TreeGrafter"/>
</dbReference>
<evidence type="ECO:0008006" key="3">
    <source>
        <dbReference type="Google" id="ProtNLM"/>
    </source>
</evidence>
<dbReference type="NCBIfam" id="NF038032">
    <property type="entry name" value="CehA_McbA_metalo"/>
    <property type="match status" value="1"/>
</dbReference>
<protein>
    <recommendedName>
        <fullName evidence="3">Polymerase/histidinol phosphatase N-terminal domain-containing protein</fullName>
    </recommendedName>
</protein>